<gene>
    <name evidence="1" type="ORF">SAMN05444280_12332</name>
</gene>
<proteinExistence type="predicted"/>
<dbReference type="Proteomes" id="UP000184050">
    <property type="component" value="Unassembled WGS sequence"/>
</dbReference>
<reference evidence="1 2" key="1">
    <citation type="submission" date="2016-11" db="EMBL/GenBank/DDBJ databases">
        <authorList>
            <person name="Jaros S."/>
            <person name="Januszkiewicz K."/>
            <person name="Wedrychowicz H."/>
        </authorList>
    </citation>
    <scope>NUCLEOTIDE SEQUENCE [LARGE SCALE GENOMIC DNA]</scope>
    <source>
        <strain evidence="1 2">DSM 27063</strain>
    </source>
</reference>
<dbReference type="AlphaFoldDB" id="A0A1M6KFQ0"/>
<evidence type="ECO:0000313" key="2">
    <source>
        <dbReference type="Proteomes" id="UP000184050"/>
    </source>
</evidence>
<dbReference type="OrthoDB" id="1118012at2"/>
<protein>
    <recommendedName>
        <fullName evidence="3">Lipoprotein</fullName>
    </recommendedName>
</protein>
<dbReference type="PROSITE" id="PS51257">
    <property type="entry name" value="PROKAR_LIPOPROTEIN"/>
    <property type="match status" value="1"/>
</dbReference>
<dbReference type="RefSeq" id="WP_073170801.1">
    <property type="nucleotide sequence ID" value="NZ_FQZE01000023.1"/>
</dbReference>
<sequence>MRISDYTILFFVAIFMVSCGPSDEDKARQKMQQAQSLLQKNDTTAALRHLDSIPQLYPKAAYAVNAAKNLRTEVQFDLLHRKEAQLDSLNVNIEELEKPFQKEKTEFDRYTQYIHKRQNFERAWDRSYIKVHLDERGEIYLSSNYHGENWLNHTALRVYDQGDDAKTEEIPIGTVDNHRSDFMEAKWEKVTYRNGKDNGVMEFIANNIDRRLKAVFLGDEYYYIILESYDKQAVKDALELSKALKQRNQLEAEIAVLQRQLNVN</sequence>
<dbReference type="STRING" id="1168035.SAMN05444280_12332"/>
<keyword evidence="2" id="KW-1185">Reference proteome</keyword>
<dbReference type="EMBL" id="FQZE01000023">
    <property type="protein sequence ID" value="SHJ57835.1"/>
    <property type="molecule type" value="Genomic_DNA"/>
</dbReference>
<accession>A0A1M6KFQ0</accession>
<evidence type="ECO:0008006" key="3">
    <source>
        <dbReference type="Google" id="ProtNLM"/>
    </source>
</evidence>
<name>A0A1M6KFQ0_9BACT</name>
<organism evidence="1 2">
    <name type="scientific">Tangfeifania diversioriginum</name>
    <dbReference type="NCBI Taxonomy" id="1168035"/>
    <lineage>
        <taxon>Bacteria</taxon>
        <taxon>Pseudomonadati</taxon>
        <taxon>Bacteroidota</taxon>
        <taxon>Bacteroidia</taxon>
        <taxon>Marinilabiliales</taxon>
        <taxon>Prolixibacteraceae</taxon>
        <taxon>Tangfeifania</taxon>
    </lineage>
</organism>
<evidence type="ECO:0000313" key="1">
    <source>
        <dbReference type="EMBL" id="SHJ57835.1"/>
    </source>
</evidence>